<gene>
    <name evidence="2" type="ORF">POVCU1_029940</name>
    <name evidence="1" type="ORF">POVCU2_0032470</name>
</gene>
<dbReference type="Proteomes" id="UP000078560">
    <property type="component" value="Unassembled WGS sequence"/>
</dbReference>
<evidence type="ECO:0000313" key="1">
    <source>
        <dbReference type="EMBL" id="SBS85617.1"/>
    </source>
</evidence>
<protein>
    <submittedName>
        <fullName evidence="1">Uncharacterized protein</fullName>
    </submittedName>
</protein>
<evidence type="ECO:0000313" key="2">
    <source>
        <dbReference type="EMBL" id="SBS95656.1"/>
    </source>
</evidence>
<reference evidence="3 4" key="1">
    <citation type="submission" date="2016-05" db="EMBL/GenBank/DDBJ databases">
        <authorList>
            <person name="Naeem Raeece"/>
        </authorList>
    </citation>
    <scope>NUCLEOTIDE SEQUENCE [LARGE SCALE GENOMIC DNA]</scope>
</reference>
<evidence type="ECO:0000313" key="4">
    <source>
        <dbReference type="Proteomes" id="UP000078560"/>
    </source>
</evidence>
<dbReference type="EMBL" id="FLQV01000548">
    <property type="protein sequence ID" value="SBS95656.1"/>
    <property type="molecule type" value="Genomic_DNA"/>
</dbReference>
<dbReference type="EMBL" id="FLQU01000434">
    <property type="protein sequence ID" value="SBS85617.1"/>
    <property type="molecule type" value="Genomic_DNA"/>
</dbReference>
<sequence>MYIKGRNLYYGTQICVILNYSPVKKSYMGSIFGSDFYFGFYFSHWGLFVESPNGKNFKSQRVGVNYLNIVLLNFSISNSFQSPDDISSIDLIN</sequence>
<evidence type="ECO:0000313" key="3">
    <source>
        <dbReference type="Proteomes" id="UP000078546"/>
    </source>
</evidence>
<reference evidence="1" key="2">
    <citation type="submission" date="2016-05" db="EMBL/GenBank/DDBJ databases">
        <authorList>
            <person name="Lavstsen T."/>
            <person name="Jespersen J.S."/>
        </authorList>
    </citation>
    <scope>NUCLEOTIDE SEQUENCE [LARGE SCALE GENOMIC DNA]</scope>
</reference>
<dbReference type="Proteomes" id="UP000078546">
    <property type="component" value="Unassembled WGS sequence"/>
</dbReference>
<accession>A0A1A8VYP6</accession>
<name>A0A1A8VYP6_PLAOA</name>
<organism evidence="1 4">
    <name type="scientific">Plasmodium ovale curtisi</name>
    <dbReference type="NCBI Taxonomy" id="864141"/>
    <lineage>
        <taxon>Eukaryota</taxon>
        <taxon>Sar</taxon>
        <taxon>Alveolata</taxon>
        <taxon>Apicomplexa</taxon>
        <taxon>Aconoidasida</taxon>
        <taxon>Haemosporida</taxon>
        <taxon>Plasmodiidae</taxon>
        <taxon>Plasmodium</taxon>
        <taxon>Plasmodium (Plasmodium)</taxon>
    </lineage>
</organism>
<proteinExistence type="predicted"/>
<dbReference type="AlphaFoldDB" id="A0A1A8VYP6"/>